<keyword evidence="2" id="KW-1185">Reference proteome</keyword>
<dbReference type="PANTHER" id="PTHR47481">
    <property type="match status" value="1"/>
</dbReference>
<gene>
    <name evidence="1" type="ORF">HanXRQr2_Chr07g0296111</name>
</gene>
<sequence>MASDSVTTLNSVPQLSPIKLSADNYLVWHNHMTILVGLHQLSHHIDGSSSSPSETIKSDDKDIPNPKYLSWLQNDRKASLLLLSALTDEAAAEVLGLTNARQIWCALESAYNNASVERVQSLRDSLRELSKGTSSVTVFARRFKLICEQLAAIGHPVADIDKLHWFLCGLGPSYEVFSTALRATKPAPLFRNLIAQAESHELFLQSIHGAVTPPAAFHAQHQRESSSV</sequence>
<organism evidence="1 2">
    <name type="scientific">Helianthus annuus</name>
    <name type="common">Common sunflower</name>
    <dbReference type="NCBI Taxonomy" id="4232"/>
    <lineage>
        <taxon>Eukaryota</taxon>
        <taxon>Viridiplantae</taxon>
        <taxon>Streptophyta</taxon>
        <taxon>Embryophyta</taxon>
        <taxon>Tracheophyta</taxon>
        <taxon>Spermatophyta</taxon>
        <taxon>Magnoliopsida</taxon>
        <taxon>eudicotyledons</taxon>
        <taxon>Gunneridae</taxon>
        <taxon>Pentapetalae</taxon>
        <taxon>asterids</taxon>
        <taxon>campanulids</taxon>
        <taxon>Asterales</taxon>
        <taxon>Asteraceae</taxon>
        <taxon>Asteroideae</taxon>
        <taxon>Heliantheae alliance</taxon>
        <taxon>Heliantheae</taxon>
        <taxon>Helianthus</taxon>
    </lineage>
</organism>
<evidence type="ECO:0000313" key="2">
    <source>
        <dbReference type="Proteomes" id="UP000215914"/>
    </source>
</evidence>
<dbReference type="Gramene" id="mRNA:HanXRQr2_Chr07g0296111">
    <property type="protein sequence ID" value="CDS:HanXRQr2_Chr07g0296111.1"/>
    <property type="gene ID" value="HanXRQr2_Chr07g0296111"/>
</dbReference>
<dbReference type="AlphaFoldDB" id="A0A9K3NFL7"/>
<protein>
    <submittedName>
        <fullName evidence="1">RNA-directed DNA polymerase</fullName>
        <ecNumber evidence="1">2.7.7.49</ecNumber>
    </submittedName>
</protein>
<dbReference type="PANTHER" id="PTHR47481:SF3">
    <property type="entry name" value="GAG-POLYPEPTIDE OF LTR COPIA-TYPE-RELATED"/>
    <property type="match status" value="1"/>
</dbReference>
<dbReference type="EMBL" id="MNCJ02000322">
    <property type="protein sequence ID" value="KAF5798712.1"/>
    <property type="molecule type" value="Genomic_DNA"/>
</dbReference>
<dbReference type="GO" id="GO:0003964">
    <property type="term" value="F:RNA-directed DNA polymerase activity"/>
    <property type="evidence" value="ECO:0007669"/>
    <property type="project" value="UniProtKB-KW"/>
</dbReference>
<name>A0A9K3NFL7_HELAN</name>
<accession>A0A9K3NFL7</accession>
<dbReference type="Pfam" id="PF14223">
    <property type="entry name" value="Retrotran_gag_2"/>
    <property type="match status" value="1"/>
</dbReference>
<proteinExistence type="predicted"/>
<reference evidence="1" key="2">
    <citation type="submission" date="2020-06" db="EMBL/GenBank/DDBJ databases">
        <title>Helianthus annuus Genome sequencing and assembly Release 2.</title>
        <authorList>
            <person name="Gouzy J."/>
            <person name="Langlade N."/>
            <person name="Munos S."/>
        </authorList>
    </citation>
    <scope>NUCLEOTIDE SEQUENCE</scope>
    <source>
        <tissue evidence="1">Leaves</tissue>
    </source>
</reference>
<keyword evidence="1" id="KW-0808">Transferase</keyword>
<comment type="caution">
    <text evidence="1">The sequence shown here is derived from an EMBL/GenBank/DDBJ whole genome shotgun (WGS) entry which is preliminary data.</text>
</comment>
<reference evidence="1" key="1">
    <citation type="journal article" date="2017" name="Nature">
        <title>The sunflower genome provides insights into oil metabolism, flowering and Asterid evolution.</title>
        <authorList>
            <person name="Badouin H."/>
            <person name="Gouzy J."/>
            <person name="Grassa C.J."/>
            <person name="Murat F."/>
            <person name="Staton S.E."/>
            <person name="Cottret L."/>
            <person name="Lelandais-Briere C."/>
            <person name="Owens G.L."/>
            <person name="Carrere S."/>
            <person name="Mayjonade B."/>
            <person name="Legrand L."/>
            <person name="Gill N."/>
            <person name="Kane N.C."/>
            <person name="Bowers J.E."/>
            <person name="Hubner S."/>
            <person name="Bellec A."/>
            <person name="Berard A."/>
            <person name="Berges H."/>
            <person name="Blanchet N."/>
            <person name="Boniface M.C."/>
            <person name="Brunel D."/>
            <person name="Catrice O."/>
            <person name="Chaidir N."/>
            <person name="Claudel C."/>
            <person name="Donnadieu C."/>
            <person name="Faraut T."/>
            <person name="Fievet G."/>
            <person name="Helmstetter N."/>
            <person name="King M."/>
            <person name="Knapp S.J."/>
            <person name="Lai Z."/>
            <person name="Le Paslier M.C."/>
            <person name="Lippi Y."/>
            <person name="Lorenzon L."/>
            <person name="Mandel J.R."/>
            <person name="Marage G."/>
            <person name="Marchand G."/>
            <person name="Marquand E."/>
            <person name="Bret-Mestries E."/>
            <person name="Morien E."/>
            <person name="Nambeesan S."/>
            <person name="Nguyen T."/>
            <person name="Pegot-Espagnet P."/>
            <person name="Pouilly N."/>
            <person name="Raftis F."/>
            <person name="Sallet E."/>
            <person name="Schiex T."/>
            <person name="Thomas J."/>
            <person name="Vandecasteele C."/>
            <person name="Vares D."/>
            <person name="Vear F."/>
            <person name="Vautrin S."/>
            <person name="Crespi M."/>
            <person name="Mangin B."/>
            <person name="Burke J.M."/>
            <person name="Salse J."/>
            <person name="Munos S."/>
            <person name="Vincourt P."/>
            <person name="Rieseberg L.H."/>
            <person name="Langlade N.B."/>
        </authorList>
    </citation>
    <scope>NUCLEOTIDE SEQUENCE</scope>
    <source>
        <tissue evidence="1">Leaves</tissue>
    </source>
</reference>
<dbReference type="EC" id="2.7.7.49" evidence="1"/>
<keyword evidence="1" id="KW-0548">Nucleotidyltransferase</keyword>
<keyword evidence="1" id="KW-0695">RNA-directed DNA polymerase</keyword>
<evidence type="ECO:0000313" key="1">
    <source>
        <dbReference type="EMBL" id="KAF5798712.1"/>
    </source>
</evidence>
<dbReference type="Proteomes" id="UP000215914">
    <property type="component" value="Unassembled WGS sequence"/>
</dbReference>